<feature type="transmembrane region" description="Helical" evidence="1">
    <location>
        <begin position="96"/>
        <end position="115"/>
    </location>
</feature>
<dbReference type="PANTHER" id="PTHR34980">
    <property type="entry name" value="INNER MEMBRANE PROTEIN-RELATED-RELATED"/>
    <property type="match status" value="1"/>
</dbReference>
<sequence length="142" mass="15812">MEWMILPLKRYAQFSGRARRKEYWMYVLFLTIVAVIAAIVDTALGFGQTTANVTASSAFYGWHSNGPIGAIWLVANLVPMLAVGIRRLHDIDKSGWWLLISFVPLVGGIVLLVFTCLEGTRGPNRFGPDPLSPTGDLRETFR</sequence>
<protein>
    <submittedName>
        <fullName evidence="2">DUF805 domain-containing protein</fullName>
    </submittedName>
</protein>
<dbReference type="InterPro" id="IPR008523">
    <property type="entry name" value="DUF805"/>
</dbReference>
<dbReference type="Proteomes" id="UP001210865">
    <property type="component" value="Chromosome"/>
</dbReference>
<dbReference type="PANTHER" id="PTHR34980:SF2">
    <property type="entry name" value="INNER MEMBRANE PROTEIN YHAH-RELATED"/>
    <property type="match status" value="1"/>
</dbReference>
<evidence type="ECO:0000256" key="1">
    <source>
        <dbReference type="SAM" id="Phobius"/>
    </source>
</evidence>
<organism evidence="2 3">
    <name type="scientific">Sphingomonas abietis</name>
    <dbReference type="NCBI Taxonomy" id="3012344"/>
    <lineage>
        <taxon>Bacteria</taxon>
        <taxon>Pseudomonadati</taxon>
        <taxon>Pseudomonadota</taxon>
        <taxon>Alphaproteobacteria</taxon>
        <taxon>Sphingomonadales</taxon>
        <taxon>Sphingomonadaceae</taxon>
        <taxon>Sphingomonas</taxon>
    </lineage>
</organism>
<proteinExistence type="predicted"/>
<keyword evidence="3" id="KW-1185">Reference proteome</keyword>
<feature type="transmembrane region" description="Helical" evidence="1">
    <location>
        <begin position="66"/>
        <end position="84"/>
    </location>
</feature>
<dbReference type="RefSeq" id="WP_270078234.1">
    <property type="nucleotide sequence ID" value="NZ_CP115174.1"/>
</dbReference>
<dbReference type="EMBL" id="CP115174">
    <property type="protein sequence ID" value="WBO23602.1"/>
    <property type="molecule type" value="Genomic_DNA"/>
</dbReference>
<reference evidence="2 3" key="1">
    <citation type="submission" date="2022-12" db="EMBL/GenBank/DDBJ databases">
        <title>Sphingomonas abieness sp. nov., an endophytic bacterium isolated from Abies koreana.</title>
        <authorList>
            <person name="Jiang L."/>
            <person name="Lee J."/>
        </authorList>
    </citation>
    <scope>NUCLEOTIDE SEQUENCE [LARGE SCALE GENOMIC DNA]</scope>
    <source>
        <strain evidence="3">PAMB 00755</strain>
    </source>
</reference>
<evidence type="ECO:0000313" key="3">
    <source>
        <dbReference type="Proteomes" id="UP001210865"/>
    </source>
</evidence>
<accession>A0ABY7NSP7</accession>
<feature type="transmembrane region" description="Helical" evidence="1">
    <location>
        <begin position="23"/>
        <end position="46"/>
    </location>
</feature>
<keyword evidence="1" id="KW-0472">Membrane</keyword>
<gene>
    <name evidence="2" type="ORF">PBT88_05605</name>
</gene>
<name>A0ABY7NSP7_9SPHN</name>
<dbReference type="Pfam" id="PF05656">
    <property type="entry name" value="DUF805"/>
    <property type="match status" value="1"/>
</dbReference>
<evidence type="ECO:0000313" key="2">
    <source>
        <dbReference type="EMBL" id="WBO23602.1"/>
    </source>
</evidence>
<keyword evidence="1" id="KW-0812">Transmembrane</keyword>
<keyword evidence="1" id="KW-1133">Transmembrane helix</keyword>